<organism evidence="2 3">
    <name type="scientific">Caenimonas terrae</name>
    <dbReference type="NCBI Taxonomy" id="696074"/>
    <lineage>
        <taxon>Bacteria</taxon>
        <taxon>Pseudomonadati</taxon>
        <taxon>Pseudomonadota</taxon>
        <taxon>Betaproteobacteria</taxon>
        <taxon>Burkholderiales</taxon>
        <taxon>Comamonadaceae</taxon>
        <taxon>Caenimonas</taxon>
    </lineage>
</organism>
<evidence type="ECO:0000313" key="2">
    <source>
        <dbReference type="EMBL" id="MFC5499434.1"/>
    </source>
</evidence>
<proteinExistence type="predicted"/>
<name>A0ABW0NKG8_9BURK</name>
<reference evidence="3" key="1">
    <citation type="journal article" date="2019" name="Int. J. Syst. Evol. Microbiol.">
        <title>The Global Catalogue of Microorganisms (GCM) 10K type strain sequencing project: providing services to taxonomists for standard genome sequencing and annotation.</title>
        <authorList>
            <consortium name="The Broad Institute Genomics Platform"/>
            <consortium name="The Broad Institute Genome Sequencing Center for Infectious Disease"/>
            <person name="Wu L."/>
            <person name="Ma J."/>
        </authorList>
    </citation>
    <scope>NUCLEOTIDE SEQUENCE [LARGE SCALE GENOMIC DNA]</scope>
    <source>
        <strain evidence="3">CCUG 57401</strain>
    </source>
</reference>
<dbReference type="EMBL" id="JBHSMF010000009">
    <property type="protein sequence ID" value="MFC5499434.1"/>
    <property type="molecule type" value="Genomic_DNA"/>
</dbReference>
<evidence type="ECO:0000256" key="1">
    <source>
        <dbReference type="SAM" id="MobiDB-lite"/>
    </source>
</evidence>
<keyword evidence="3" id="KW-1185">Reference proteome</keyword>
<comment type="caution">
    <text evidence="2">The sequence shown here is derived from an EMBL/GenBank/DDBJ whole genome shotgun (WGS) entry which is preliminary data.</text>
</comment>
<dbReference type="Proteomes" id="UP001596037">
    <property type="component" value="Unassembled WGS sequence"/>
</dbReference>
<feature type="region of interest" description="Disordered" evidence="1">
    <location>
        <begin position="141"/>
        <end position="164"/>
    </location>
</feature>
<protein>
    <submittedName>
        <fullName evidence="2">Uncharacterized protein</fullName>
    </submittedName>
</protein>
<accession>A0ABW0NKG8</accession>
<dbReference type="RefSeq" id="WP_376851657.1">
    <property type="nucleotide sequence ID" value="NZ_JBHSMF010000009.1"/>
</dbReference>
<gene>
    <name evidence="2" type="ORF">ACFPOE_17950</name>
</gene>
<evidence type="ECO:0000313" key="3">
    <source>
        <dbReference type="Proteomes" id="UP001596037"/>
    </source>
</evidence>
<sequence>MGKIDEWNPVYPNEGVPAQRPAGAHAPALATTAALVDSIYRTVMKLQPRAVHFYLGEGLRWIRVGFNGQGPLAPQAVAEVGGAIASCLPRSQPLFFHALRPHDLLFFLEGGESESIGMPAEYFGTPLQDVLAAWKLAPAPPKRAQRSAHSMAAAPNSQRARSSR</sequence>
<feature type="compositionally biased region" description="Polar residues" evidence="1">
    <location>
        <begin position="155"/>
        <end position="164"/>
    </location>
</feature>